<proteinExistence type="predicted"/>
<keyword evidence="1" id="KW-0472">Membrane</keyword>
<feature type="transmembrane region" description="Helical" evidence="1">
    <location>
        <begin position="161"/>
        <end position="182"/>
    </location>
</feature>
<dbReference type="RefSeq" id="WP_058004016.1">
    <property type="nucleotide sequence ID" value="NZ_CP065424.1"/>
</dbReference>
<keyword evidence="1" id="KW-1133">Transmembrane helix</keyword>
<gene>
    <name evidence="2" type="ORF">BWZ43_04380</name>
</gene>
<dbReference type="Pfam" id="PF12730">
    <property type="entry name" value="ABC2_membrane_4"/>
    <property type="match status" value="1"/>
</dbReference>
<organism evidence="2 3">
    <name type="scientific">Heyndrickxia oleronia</name>
    <dbReference type="NCBI Taxonomy" id="38875"/>
    <lineage>
        <taxon>Bacteria</taxon>
        <taxon>Bacillati</taxon>
        <taxon>Bacillota</taxon>
        <taxon>Bacilli</taxon>
        <taxon>Bacillales</taxon>
        <taxon>Bacillaceae</taxon>
        <taxon>Heyndrickxia</taxon>
    </lineage>
</organism>
<dbReference type="PANTHER" id="PTHR37305:SF1">
    <property type="entry name" value="MEMBRANE PROTEIN"/>
    <property type="match status" value="1"/>
</dbReference>
<dbReference type="Proteomes" id="UP000189761">
    <property type="component" value="Unassembled WGS sequence"/>
</dbReference>
<feature type="transmembrane region" description="Helical" evidence="1">
    <location>
        <begin position="20"/>
        <end position="36"/>
    </location>
</feature>
<evidence type="ECO:0000256" key="1">
    <source>
        <dbReference type="SAM" id="Phobius"/>
    </source>
</evidence>
<comment type="caution">
    <text evidence="2">The sequence shown here is derived from an EMBL/GenBank/DDBJ whole genome shotgun (WGS) entry which is preliminary data.</text>
</comment>
<feature type="transmembrane region" description="Helical" evidence="1">
    <location>
        <begin position="103"/>
        <end position="129"/>
    </location>
</feature>
<keyword evidence="3" id="KW-1185">Reference proteome</keyword>
<evidence type="ECO:0000313" key="3">
    <source>
        <dbReference type="Proteomes" id="UP000189761"/>
    </source>
</evidence>
<keyword evidence="1" id="KW-0812">Transmembrane</keyword>
<protein>
    <submittedName>
        <fullName evidence="2">ABC transporter permease</fullName>
    </submittedName>
</protein>
<dbReference type="AlphaFoldDB" id="A0A8E2LFQ5"/>
<evidence type="ECO:0000313" key="2">
    <source>
        <dbReference type="EMBL" id="OOP69608.1"/>
    </source>
</evidence>
<dbReference type="EMBL" id="MTLA01000046">
    <property type="protein sequence ID" value="OOP69608.1"/>
    <property type="molecule type" value="Genomic_DNA"/>
</dbReference>
<sequence length="275" mass="31835">MKQLIISEWERLWKRKTTWLLFVAIPILVFAAAKYYQKQNLSFTKNDPQFAVAGNFPILGLSEMLMTAFNIIILLLAAFIITDEYRTGQLRMVMIRSYSFQKVFFAKFIVMVGVLTLYLIIYFIISYLIGSLMFSRPEAYSQFYHKDSFTLLEGFVYNLKFYGVAWLTLLAMSCVLIFIATISYSTTTALGAGVGFLLLSLVFQYTLRLFQPILGNEMTTKLYFSSILAIQTEGITAMLSENAQQFSWMYYILIGYILLFGLFLFFVTRKKDNFL</sequence>
<reference evidence="2 3" key="1">
    <citation type="submission" date="2017-01" db="EMBL/GenBank/DDBJ databases">
        <title>Draft genome sequence of Bacillus oleronius.</title>
        <authorList>
            <person name="Allam M."/>
        </authorList>
    </citation>
    <scope>NUCLEOTIDE SEQUENCE [LARGE SCALE GENOMIC DNA]</scope>
    <source>
        <strain evidence="2 3">DSM 9356</strain>
    </source>
</reference>
<accession>A0A8E2LFQ5</accession>
<feature type="transmembrane region" description="Helical" evidence="1">
    <location>
        <begin position="56"/>
        <end position="82"/>
    </location>
</feature>
<dbReference type="PANTHER" id="PTHR37305">
    <property type="entry name" value="INTEGRAL MEMBRANE PROTEIN-RELATED"/>
    <property type="match status" value="1"/>
</dbReference>
<feature type="transmembrane region" description="Helical" evidence="1">
    <location>
        <begin position="248"/>
        <end position="267"/>
    </location>
</feature>
<feature type="transmembrane region" description="Helical" evidence="1">
    <location>
        <begin position="189"/>
        <end position="207"/>
    </location>
</feature>
<name>A0A8E2LFQ5_9BACI</name>